<feature type="binding site" evidence="11">
    <location>
        <position position="198"/>
    </location>
    <ligand>
        <name>Ca(2+)</name>
        <dbReference type="ChEBI" id="CHEBI:29108"/>
    </ligand>
</feature>
<dbReference type="Pfam" id="PF01557">
    <property type="entry name" value="FAA_hydrolase"/>
    <property type="match status" value="1"/>
</dbReference>
<dbReference type="InterPro" id="IPR015377">
    <property type="entry name" value="Fumarylacetoacetase_N"/>
</dbReference>
<comment type="cofactor">
    <cofactor evidence="12">
        <name>Mg(2+)</name>
        <dbReference type="ChEBI" id="CHEBI:18420"/>
    </cofactor>
    <cofactor evidence="12">
        <name>Ca(2+)</name>
        <dbReference type="ChEBI" id="CHEBI:29108"/>
    </cofactor>
</comment>
<accession>A0A4Q4TP19</accession>
<dbReference type="Gene3D" id="2.30.30.230">
    <property type="entry name" value="Fumarylacetoacetase, N-terminal domain"/>
    <property type="match status" value="1"/>
</dbReference>
<evidence type="ECO:0000256" key="7">
    <source>
        <dbReference type="ARBA" id="ARBA00022842"/>
    </source>
</evidence>
<dbReference type="EC" id="3.7.1.2" evidence="3 12"/>
<dbReference type="Proteomes" id="UP000293360">
    <property type="component" value="Unassembled WGS sequence"/>
</dbReference>
<evidence type="ECO:0000256" key="1">
    <source>
        <dbReference type="ARBA" id="ARBA00004782"/>
    </source>
</evidence>
<dbReference type="InterPro" id="IPR036663">
    <property type="entry name" value="Fumarylacetoacetase_C_sf"/>
</dbReference>
<evidence type="ECO:0000256" key="2">
    <source>
        <dbReference type="ARBA" id="ARBA00010211"/>
    </source>
</evidence>
<dbReference type="GO" id="GO:0006572">
    <property type="term" value="P:L-tyrosine catabolic process"/>
    <property type="evidence" value="ECO:0007669"/>
    <property type="project" value="UniProtKB-UniRule"/>
</dbReference>
<dbReference type="PANTHER" id="PTHR43069:SF2">
    <property type="entry name" value="FUMARYLACETOACETASE"/>
    <property type="match status" value="1"/>
</dbReference>
<evidence type="ECO:0000256" key="8">
    <source>
        <dbReference type="ARBA" id="ARBA00022878"/>
    </source>
</evidence>
<keyword evidence="8 12" id="KW-0828">Tyrosine catabolism</keyword>
<organism evidence="15 16">
    <name type="scientific">Monosporascus ibericus</name>
    <dbReference type="NCBI Taxonomy" id="155417"/>
    <lineage>
        <taxon>Eukaryota</taxon>
        <taxon>Fungi</taxon>
        <taxon>Dikarya</taxon>
        <taxon>Ascomycota</taxon>
        <taxon>Pezizomycotina</taxon>
        <taxon>Sordariomycetes</taxon>
        <taxon>Xylariomycetidae</taxon>
        <taxon>Xylariales</taxon>
        <taxon>Xylariales incertae sedis</taxon>
        <taxon>Monosporascus</taxon>
    </lineage>
</organism>
<evidence type="ECO:0000259" key="13">
    <source>
        <dbReference type="Pfam" id="PF01557"/>
    </source>
</evidence>
<evidence type="ECO:0000256" key="11">
    <source>
        <dbReference type="PIRSR" id="PIRSR605959-3"/>
    </source>
</evidence>
<feature type="domain" description="Fumarylacetoacetase N-terminal" evidence="14">
    <location>
        <begin position="21"/>
        <end position="74"/>
    </location>
</feature>
<keyword evidence="6 11" id="KW-0106">Calcium</keyword>
<dbReference type="AlphaFoldDB" id="A0A4Q4TP19"/>
<feature type="binding site" evidence="11">
    <location>
        <position position="218"/>
    </location>
    <ligand>
        <name>Mg(2+)</name>
        <dbReference type="ChEBI" id="CHEBI:18420"/>
    </ligand>
</feature>
<evidence type="ECO:0000256" key="4">
    <source>
        <dbReference type="ARBA" id="ARBA00022723"/>
    </source>
</evidence>
<feature type="domain" description="Fumarylacetoacetase-like C-terminal" evidence="13">
    <location>
        <begin position="115"/>
        <end position="238"/>
    </location>
</feature>
<feature type="binding site" evidence="11">
    <location>
        <position position="222"/>
    </location>
    <ligand>
        <name>Mg(2+)</name>
        <dbReference type="ChEBI" id="CHEBI:18420"/>
    </ligand>
</feature>
<dbReference type="OrthoDB" id="9971669at2759"/>
<dbReference type="GO" id="GO:0046872">
    <property type="term" value="F:metal ion binding"/>
    <property type="evidence" value="ECO:0007669"/>
    <property type="project" value="UniProtKB-UniRule"/>
</dbReference>
<feature type="binding site" evidence="10">
    <location>
        <position position="205"/>
    </location>
    <ligand>
        <name>substrate</name>
    </ligand>
</feature>
<reference evidence="15 16" key="1">
    <citation type="submission" date="2018-06" db="EMBL/GenBank/DDBJ databases">
        <title>Complete Genomes of Monosporascus.</title>
        <authorList>
            <person name="Robinson A.J."/>
            <person name="Natvig D.O."/>
        </authorList>
    </citation>
    <scope>NUCLEOTIDE SEQUENCE [LARGE SCALE GENOMIC DNA]</scope>
    <source>
        <strain evidence="15 16">CBS 110550</strain>
    </source>
</reference>
<dbReference type="InterPro" id="IPR011234">
    <property type="entry name" value="Fumarylacetoacetase-like_C"/>
</dbReference>
<dbReference type="GO" id="GO:0006559">
    <property type="term" value="P:L-phenylalanine catabolic process"/>
    <property type="evidence" value="ECO:0007669"/>
    <property type="project" value="UniProtKB-UniRule"/>
</dbReference>
<dbReference type="SUPFAM" id="SSF56529">
    <property type="entry name" value="FAH"/>
    <property type="match status" value="1"/>
</dbReference>
<dbReference type="Pfam" id="PF09298">
    <property type="entry name" value="FAA_hydrolase_N"/>
    <property type="match status" value="1"/>
</dbReference>
<feature type="binding site" evidence="10">
    <location>
        <position position="110"/>
    </location>
    <ligand>
        <name>substrate</name>
    </ligand>
</feature>
<dbReference type="PANTHER" id="PTHR43069">
    <property type="entry name" value="FUMARYLACETOACETASE"/>
    <property type="match status" value="1"/>
</dbReference>
<evidence type="ECO:0000256" key="5">
    <source>
        <dbReference type="ARBA" id="ARBA00022801"/>
    </source>
</evidence>
<keyword evidence="16" id="KW-1185">Reference proteome</keyword>
<protein>
    <recommendedName>
        <fullName evidence="3 12">Fumarylacetoacetase</fullName>
        <ecNumber evidence="3 12">3.7.1.2</ecNumber>
    </recommendedName>
    <alternativeName>
        <fullName evidence="12">Fumarylacetoacetate hydrolase</fullName>
    </alternativeName>
</protein>
<dbReference type="EMBL" id="QJNU01000075">
    <property type="protein sequence ID" value="RYP08014.1"/>
    <property type="molecule type" value="Genomic_DNA"/>
</dbReference>
<comment type="catalytic activity">
    <reaction evidence="12">
        <text>4-fumarylacetoacetate + H2O = acetoacetate + fumarate + H(+)</text>
        <dbReference type="Rhea" id="RHEA:10244"/>
        <dbReference type="ChEBI" id="CHEBI:13705"/>
        <dbReference type="ChEBI" id="CHEBI:15377"/>
        <dbReference type="ChEBI" id="CHEBI:15378"/>
        <dbReference type="ChEBI" id="CHEBI:18034"/>
        <dbReference type="ChEBI" id="CHEBI:29806"/>
        <dbReference type="EC" id="3.7.1.2"/>
    </reaction>
</comment>
<feature type="binding site" evidence="11">
    <location>
        <position position="166"/>
    </location>
    <ligand>
        <name>Ca(2+)</name>
        <dbReference type="ChEBI" id="CHEBI:29108"/>
    </ligand>
</feature>
<keyword evidence="9 12" id="KW-0585">Phenylalanine catabolism</keyword>
<evidence type="ECO:0000313" key="15">
    <source>
        <dbReference type="EMBL" id="RYP08014.1"/>
    </source>
</evidence>
<evidence type="ECO:0000256" key="10">
    <source>
        <dbReference type="PIRSR" id="PIRSR605959-2"/>
    </source>
</evidence>
<dbReference type="SUPFAM" id="SSF63433">
    <property type="entry name" value="Fumarylacetoacetate hydrolase, FAH, N-terminal domain"/>
    <property type="match status" value="1"/>
</dbReference>
<dbReference type="InterPro" id="IPR005959">
    <property type="entry name" value="Fumarylacetoacetase"/>
</dbReference>
<comment type="caution">
    <text evidence="15">The sequence shown here is derived from an EMBL/GenBank/DDBJ whole genome shotgun (WGS) entry which is preliminary data.</text>
</comment>
<dbReference type="Gene3D" id="3.90.850.10">
    <property type="entry name" value="Fumarylacetoacetase-like, C-terminal domain"/>
    <property type="match status" value="1"/>
</dbReference>
<evidence type="ECO:0000256" key="6">
    <source>
        <dbReference type="ARBA" id="ARBA00022837"/>
    </source>
</evidence>
<evidence type="ECO:0000256" key="12">
    <source>
        <dbReference type="RuleBase" id="RU366008"/>
    </source>
</evidence>
<comment type="similarity">
    <text evidence="2 12">Belongs to the FAH family.</text>
</comment>
<feature type="binding site" evidence="11">
    <location>
        <position position="164"/>
    </location>
    <ligand>
        <name>Ca(2+)</name>
        <dbReference type="ChEBI" id="CHEBI:29108"/>
    </ligand>
</feature>
<gene>
    <name evidence="15" type="ORF">DL764_002160</name>
</gene>
<name>A0A4Q4TP19_9PEZI</name>
<keyword evidence="7 11" id="KW-0460">Magnesium</keyword>
<dbReference type="GO" id="GO:0004334">
    <property type="term" value="F:fumarylacetoacetase activity"/>
    <property type="evidence" value="ECO:0007669"/>
    <property type="project" value="UniProtKB-UniRule"/>
</dbReference>
<comment type="pathway">
    <text evidence="1 12">Amino-acid degradation; L-phenylalanine degradation; acetoacetate and fumarate from L-phenylalanine: step 6/6.</text>
</comment>
<dbReference type="InterPro" id="IPR036462">
    <property type="entry name" value="Fumarylacetoacetase_N_sf"/>
</dbReference>
<evidence type="ECO:0000256" key="3">
    <source>
        <dbReference type="ARBA" id="ARBA00012094"/>
    </source>
</evidence>
<dbReference type="STRING" id="155417.A0A4Q4TP19"/>
<evidence type="ECO:0000313" key="16">
    <source>
        <dbReference type="Proteomes" id="UP000293360"/>
    </source>
</evidence>
<keyword evidence="4 11" id="KW-0479">Metal-binding</keyword>
<evidence type="ECO:0000256" key="9">
    <source>
        <dbReference type="ARBA" id="ARBA00023232"/>
    </source>
</evidence>
<proteinExistence type="inferred from homology"/>
<dbReference type="GO" id="GO:1902000">
    <property type="term" value="P:homogentisate catabolic process"/>
    <property type="evidence" value="ECO:0007669"/>
    <property type="project" value="TreeGrafter"/>
</dbReference>
<dbReference type="UniPathway" id="UPA00139">
    <property type="reaction ID" value="UER00341"/>
</dbReference>
<sequence length="297" mass="32544">MAAYIAHPFPVPENSAFSVLNIPFGVISTENDESHRPGVAIGDHVLDLRKLVDLGHLPADDSAAATYKTALAEFRKDVQALIRDGNSPLYYHDSQTAFVFPRTDSAVSWFSSHGEVPSNFFHIPLAYNGRASSVLVRDAPVVRPWGTSTPEGPKLLPPQKLDIEVEVGIFISNPVENGQVISASQSRDHIFRLVLLSDWSARDIQFFEMTPLSPFKGKAFATSISPCIVTLDALEEAGAVVPIGTGTLPGGKWTSEPFYSYSQDISVGTTTNLTRDNGRYKMLFGQSDLKHLHWSPF</sequence>
<evidence type="ECO:0000259" key="14">
    <source>
        <dbReference type="Pfam" id="PF09298"/>
    </source>
</evidence>
<feature type="binding site" evidence="11">
    <location>
        <position position="198"/>
    </location>
    <ligand>
        <name>Mg(2+)</name>
        <dbReference type="ChEBI" id="CHEBI:18420"/>
    </ligand>
</feature>
<keyword evidence="5 12" id="KW-0378">Hydrolase</keyword>